<name>A0A0A7FZ75_9CLOT</name>
<evidence type="ECO:0000259" key="4">
    <source>
        <dbReference type="PROSITE" id="PS50893"/>
    </source>
</evidence>
<evidence type="ECO:0000256" key="3">
    <source>
        <dbReference type="ARBA" id="ARBA00022840"/>
    </source>
</evidence>
<evidence type="ECO:0000313" key="6">
    <source>
        <dbReference type="Proteomes" id="UP000030635"/>
    </source>
</evidence>
<dbReference type="OrthoDB" id="9804819at2"/>
<dbReference type="KEGG" id="cbv:U729_2708"/>
<dbReference type="SUPFAM" id="SSF52540">
    <property type="entry name" value="P-loop containing nucleoside triphosphate hydrolases"/>
    <property type="match status" value="1"/>
</dbReference>
<dbReference type="GO" id="GO:0016887">
    <property type="term" value="F:ATP hydrolysis activity"/>
    <property type="evidence" value="ECO:0007669"/>
    <property type="project" value="InterPro"/>
</dbReference>
<keyword evidence="6" id="KW-1185">Reference proteome</keyword>
<organism evidence="5 6">
    <name type="scientific">Clostridium baratii str. Sullivan</name>
    <dbReference type="NCBI Taxonomy" id="1415775"/>
    <lineage>
        <taxon>Bacteria</taxon>
        <taxon>Bacillati</taxon>
        <taxon>Bacillota</taxon>
        <taxon>Clostridia</taxon>
        <taxon>Eubacteriales</taxon>
        <taxon>Clostridiaceae</taxon>
        <taxon>Clostridium</taxon>
    </lineage>
</organism>
<dbReference type="InterPro" id="IPR003439">
    <property type="entry name" value="ABC_transporter-like_ATP-bd"/>
</dbReference>
<reference evidence="5 6" key="1">
    <citation type="journal article" date="2015" name="Infect. Genet. Evol.">
        <title>Genomic sequences of six botulinum neurotoxin-producing strains representing three clostridial species illustrate the mobility and diversity of botulinum neurotoxin genes.</title>
        <authorList>
            <person name="Smith T.J."/>
            <person name="Hill K.K."/>
            <person name="Xie G."/>
            <person name="Foley B.T."/>
            <person name="Williamson C.H."/>
            <person name="Foster J.T."/>
            <person name="Johnson S.L."/>
            <person name="Chertkov O."/>
            <person name="Teshima H."/>
            <person name="Gibbons H.S."/>
            <person name="Johnsky L.A."/>
            <person name="Karavis M.A."/>
            <person name="Smith L.A."/>
        </authorList>
    </citation>
    <scope>NUCLEOTIDE SEQUENCE [LARGE SCALE GENOMIC DNA]</scope>
    <source>
        <strain evidence="5">Sullivan</strain>
    </source>
</reference>
<dbReference type="RefSeq" id="WP_039315920.1">
    <property type="nucleotide sequence ID" value="NZ_CP006905.1"/>
</dbReference>
<dbReference type="InterPro" id="IPR003593">
    <property type="entry name" value="AAA+_ATPase"/>
</dbReference>
<evidence type="ECO:0000256" key="2">
    <source>
        <dbReference type="ARBA" id="ARBA00022741"/>
    </source>
</evidence>
<sequence length="296" mass="34275">MLEVKDVVMKIGSKEIIKNISFNCNKGKIIGIIGPNGAGKTTLIKCLTGIYKINTGEILYDKEGVFNNSNVKEKIGYVQDENTFFSNFKIKDIRKYYKLAYKNFDEEKFERIRKIFEIPLDKRLFQLSKGMKMRVSILCAFSINAKYLILDEPTSGLDVIFKKKFFSILKDEVKNNDIIAILSSHHLNELQTICDDIVIINNGIKLYSGSIRELSENVKKIQVAFDRPIYEEDFLGFDEIFSLTKVGRVFTIITKEYNKLFIDKLNKLNPIFIEQIDLTLEDMFIYQIKKGGIYED</sequence>
<feature type="domain" description="ABC transporter" evidence="4">
    <location>
        <begin position="2"/>
        <end position="227"/>
    </location>
</feature>
<evidence type="ECO:0000256" key="1">
    <source>
        <dbReference type="ARBA" id="ARBA00022448"/>
    </source>
</evidence>
<keyword evidence="1" id="KW-0813">Transport</keyword>
<dbReference type="CDD" id="cd03230">
    <property type="entry name" value="ABC_DR_subfamily_A"/>
    <property type="match status" value="1"/>
</dbReference>
<dbReference type="PANTHER" id="PTHR42939:SF1">
    <property type="entry name" value="ABC TRANSPORTER ATP-BINDING PROTEIN ALBC-RELATED"/>
    <property type="match status" value="1"/>
</dbReference>
<dbReference type="InterPro" id="IPR027417">
    <property type="entry name" value="P-loop_NTPase"/>
</dbReference>
<dbReference type="PANTHER" id="PTHR42939">
    <property type="entry name" value="ABC TRANSPORTER ATP-BINDING PROTEIN ALBC-RELATED"/>
    <property type="match status" value="1"/>
</dbReference>
<gene>
    <name evidence="5" type="ORF">U729_2708</name>
</gene>
<dbReference type="PROSITE" id="PS00211">
    <property type="entry name" value="ABC_TRANSPORTER_1"/>
    <property type="match status" value="1"/>
</dbReference>
<protein>
    <submittedName>
        <fullName evidence="5">ABC transporter family protein</fullName>
    </submittedName>
</protein>
<proteinExistence type="predicted"/>
<dbReference type="InterPro" id="IPR051782">
    <property type="entry name" value="ABC_Transporter_VariousFunc"/>
</dbReference>
<dbReference type="Pfam" id="PF00005">
    <property type="entry name" value="ABC_tran"/>
    <property type="match status" value="1"/>
</dbReference>
<dbReference type="EMBL" id="CP006905">
    <property type="protein sequence ID" value="AIY84919.1"/>
    <property type="molecule type" value="Genomic_DNA"/>
</dbReference>
<dbReference type="eggNOG" id="COG1131">
    <property type="taxonomic scope" value="Bacteria"/>
</dbReference>
<dbReference type="STRING" id="1561.NPD11_320"/>
<keyword evidence="3" id="KW-0067">ATP-binding</keyword>
<keyword evidence="2" id="KW-0547">Nucleotide-binding</keyword>
<dbReference type="SMART" id="SM00382">
    <property type="entry name" value="AAA"/>
    <property type="match status" value="1"/>
</dbReference>
<accession>A0A0A7FZ75</accession>
<dbReference type="InterPro" id="IPR017871">
    <property type="entry name" value="ABC_transporter-like_CS"/>
</dbReference>
<evidence type="ECO:0000313" key="5">
    <source>
        <dbReference type="EMBL" id="AIY84919.1"/>
    </source>
</evidence>
<dbReference type="Proteomes" id="UP000030635">
    <property type="component" value="Chromosome"/>
</dbReference>
<dbReference type="Gene3D" id="3.40.50.300">
    <property type="entry name" value="P-loop containing nucleotide triphosphate hydrolases"/>
    <property type="match status" value="1"/>
</dbReference>
<dbReference type="AlphaFoldDB" id="A0A0A7FZ75"/>
<dbReference type="HOGENOM" id="CLU_000604_1_2_9"/>
<dbReference type="GO" id="GO:0005524">
    <property type="term" value="F:ATP binding"/>
    <property type="evidence" value="ECO:0007669"/>
    <property type="project" value="UniProtKB-KW"/>
</dbReference>
<dbReference type="PROSITE" id="PS50893">
    <property type="entry name" value="ABC_TRANSPORTER_2"/>
    <property type="match status" value="1"/>
</dbReference>